<name>A0AAV9QDK4_9PEZI</name>
<feature type="region of interest" description="Disordered" evidence="5">
    <location>
        <begin position="946"/>
        <end position="1216"/>
    </location>
</feature>
<feature type="compositionally biased region" description="Polar residues" evidence="5">
    <location>
        <begin position="1067"/>
        <end position="1085"/>
    </location>
</feature>
<feature type="compositionally biased region" description="Basic residues" evidence="5">
    <location>
        <begin position="53"/>
        <end position="67"/>
    </location>
</feature>
<feature type="domain" description="HTH myb-type" evidence="8">
    <location>
        <begin position="827"/>
        <end position="872"/>
    </location>
</feature>
<dbReference type="SMART" id="SM00355">
    <property type="entry name" value="ZnF_C2H2"/>
    <property type="match status" value="4"/>
</dbReference>
<keyword evidence="4" id="KW-0479">Metal-binding</keyword>
<evidence type="ECO:0008006" key="11">
    <source>
        <dbReference type="Google" id="ProtNLM"/>
    </source>
</evidence>
<feature type="compositionally biased region" description="Basic and acidic residues" evidence="5">
    <location>
        <begin position="961"/>
        <end position="970"/>
    </location>
</feature>
<dbReference type="GO" id="GO:0005634">
    <property type="term" value="C:nucleus"/>
    <property type="evidence" value="ECO:0007669"/>
    <property type="project" value="UniProtKB-SubCell"/>
</dbReference>
<feature type="compositionally biased region" description="Acidic residues" evidence="5">
    <location>
        <begin position="134"/>
        <end position="143"/>
    </location>
</feature>
<dbReference type="InterPro" id="IPR017930">
    <property type="entry name" value="Myb_dom"/>
</dbReference>
<dbReference type="InterPro" id="IPR009057">
    <property type="entry name" value="Homeodomain-like_sf"/>
</dbReference>
<feature type="compositionally biased region" description="Basic and acidic residues" evidence="5">
    <location>
        <begin position="322"/>
        <end position="343"/>
    </location>
</feature>
<feature type="domain" description="C2H2-type" evidence="7">
    <location>
        <begin position="231"/>
        <end position="258"/>
    </location>
</feature>
<evidence type="ECO:0000256" key="3">
    <source>
        <dbReference type="ARBA" id="ARBA00023242"/>
    </source>
</evidence>
<feature type="compositionally biased region" description="Acidic residues" evidence="5">
    <location>
        <begin position="1098"/>
        <end position="1117"/>
    </location>
</feature>
<dbReference type="SMART" id="SM00717">
    <property type="entry name" value="SANT"/>
    <property type="match status" value="2"/>
</dbReference>
<dbReference type="InterPro" id="IPR013087">
    <property type="entry name" value="Znf_C2H2_type"/>
</dbReference>
<dbReference type="PROSITE" id="PS50157">
    <property type="entry name" value="ZINC_FINGER_C2H2_2"/>
    <property type="match status" value="2"/>
</dbReference>
<feature type="compositionally biased region" description="Polar residues" evidence="5">
    <location>
        <begin position="71"/>
        <end position="85"/>
    </location>
</feature>
<organism evidence="9 10">
    <name type="scientific">Vermiconidia calcicola</name>
    <dbReference type="NCBI Taxonomy" id="1690605"/>
    <lineage>
        <taxon>Eukaryota</taxon>
        <taxon>Fungi</taxon>
        <taxon>Dikarya</taxon>
        <taxon>Ascomycota</taxon>
        <taxon>Pezizomycotina</taxon>
        <taxon>Dothideomycetes</taxon>
        <taxon>Dothideomycetidae</taxon>
        <taxon>Mycosphaerellales</taxon>
        <taxon>Extremaceae</taxon>
        <taxon>Vermiconidia</taxon>
    </lineage>
</organism>
<feature type="compositionally biased region" description="Acidic residues" evidence="5">
    <location>
        <begin position="16"/>
        <end position="34"/>
    </location>
</feature>
<evidence type="ECO:0000256" key="5">
    <source>
        <dbReference type="SAM" id="MobiDB-lite"/>
    </source>
</evidence>
<dbReference type="EMBL" id="JAXLQG010000004">
    <property type="protein sequence ID" value="KAK5540918.1"/>
    <property type="molecule type" value="Genomic_DNA"/>
</dbReference>
<dbReference type="GO" id="GO:0000976">
    <property type="term" value="F:transcription cis-regulatory region binding"/>
    <property type="evidence" value="ECO:0007669"/>
    <property type="project" value="TreeGrafter"/>
</dbReference>
<dbReference type="PROSITE" id="PS50090">
    <property type="entry name" value="MYB_LIKE"/>
    <property type="match status" value="2"/>
</dbReference>
<feature type="compositionally biased region" description="Polar residues" evidence="5">
    <location>
        <begin position="1"/>
        <end position="12"/>
    </location>
</feature>
<evidence type="ECO:0000256" key="1">
    <source>
        <dbReference type="ARBA" id="ARBA00004123"/>
    </source>
</evidence>
<evidence type="ECO:0000313" key="10">
    <source>
        <dbReference type="Proteomes" id="UP001345827"/>
    </source>
</evidence>
<feature type="compositionally biased region" description="Polar residues" evidence="5">
    <location>
        <begin position="664"/>
        <end position="674"/>
    </location>
</feature>
<evidence type="ECO:0000259" key="7">
    <source>
        <dbReference type="PROSITE" id="PS50157"/>
    </source>
</evidence>
<feature type="domain" description="Myb-like" evidence="6">
    <location>
        <begin position="827"/>
        <end position="868"/>
    </location>
</feature>
<reference evidence="9 10" key="1">
    <citation type="submission" date="2023-06" db="EMBL/GenBank/DDBJ databases">
        <title>Black Yeasts Isolated from many extreme environments.</title>
        <authorList>
            <person name="Coleine C."/>
            <person name="Stajich J.E."/>
            <person name="Selbmann L."/>
        </authorList>
    </citation>
    <scope>NUCLEOTIDE SEQUENCE [LARGE SCALE GENOMIC DNA]</scope>
    <source>
        <strain evidence="9 10">CCFEE 5887</strain>
    </source>
</reference>
<evidence type="ECO:0000256" key="4">
    <source>
        <dbReference type="PROSITE-ProRule" id="PRU00042"/>
    </source>
</evidence>
<dbReference type="PROSITE" id="PS00028">
    <property type="entry name" value="ZINC_FINGER_C2H2_1"/>
    <property type="match status" value="2"/>
</dbReference>
<dbReference type="AlphaFoldDB" id="A0AAV9QDK4"/>
<feature type="region of interest" description="Disordered" evidence="5">
    <location>
        <begin position="1"/>
        <end position="170"/>
    </location>
</feature>
<dbReference type="Gene3D" id="1.10.10.60">
    <property type="entry name" value="Homeodomain-like"/>
    <property type="match status" value="2"/>
</dbReference>
<dbReference type="PANTHER" id="PTHR46380:SF2">
    <property type="entry name" value="CYCLIN-D-BINDING MYB-LIKE TRANSCRIPTION FACTOR 1"/>
    <property type="match status" value="1"/>
</dbReference>
<feature type="compositionally biased region" description="Acidic residues" evidence="5">
    <location>
        <begin position="1140"/>
        <end position="1166"/>
    </location>
</feature>
<dbReference type="PROSITE" id="PS51294">
    <property type="entry name" value="HTH_MYB"/>
    <property type="match status" value="1"/>
</dbReference>
<dbReference type="GO" id="GO:0003700">
    <property type="term" value="F:DNA-binding transcription factor activity"/>
    <property type="evidence" value="ECO:0007669"/>
    <property type="project" value="TreeGrafter"/>
</dbReference>
<dbReference type="SUPFAM" id="SSF57667">
    <property type="entry name" value="beta-beta-alpha zinc fingers"/>
    <property type="match status" value="1"/>
</dbReference>
<dbReference type="InterPro" id="IPR036236">
    <property type="entry name" value="Znf_C2H2_sf"/>
</dbReference>
<feature type="compositionally biased region" description="Low complexity" evidence="5">
    <location>
        <begin position="1205"/>
        <end position="1216"/>
    </location>
</feature>
<feature type="compositionally biased region" description="Polar residues" evidence="5">
    <location>
        <begin position="297"/>
        <end position="311"/>
    </location>
</feature>
<comment type="caution">
    <text evidence="9">The sequence shown here is derived from an EMBL/GenBank/DDBJ whole genome shotgun (WGS) entry which is preliminary data.</text>
</comment>
<comment type="subcellular location">
    <subcellularLocation>
        <location evidence="1">Nucleus</location>
    </subcellularLocation>
</comment>
<feature type="region of interest" description="Disordered" evidence="5">
    <location>
        <begin position="290"/>
        <end position="674"/>
    </location>
</feature>
<feature type="domain" description="C2H2-type" evidence="7">
    <location>
        <begin position="676"/>
        <end position="702"/>
    </location>
</feature>
<accession>A0AAV9QDK4</accession>
<feature type="compositionally biased region" description="Acidic residues" evidence="5">
    <location>
        <begin position="641"/>
        <end position="656"/>
    </location>
</feature>
<feature type="compositionally biased region" description="Acidic residues" evidence="5">
    <location>
        <begin position="1002"/>
        <end position="1018"/>
    </location>
</feature>
<keyword evidence="2" id="KW-0238">DNA-binding</keyword>
<evidence type="ECO:0000256" key="2">
    <source>
        <dbReference type="ARBA" id="ARBA00023125"/>
    </source>
</evidence>
<dbReference type="Gene3D" id="3.30.160.60">
    <property type="entry name" value="Classic Zinc Finger"/>
    <property type="match status" value="2"/>
</dbReference>
<feature type="domain" description="Myb-like" evidence="6">
    <location>
        <begin position="870"/>
        <end position="933"/>
    </location>
</feature>
<dbReference type="InterPro" id="IPR051651">
    <property type="entry name" value="DMTF1_DNA-bind_reg"/>
</dbReference>
<feature type="compositionally biased region" description="Low complexity" evidence="5">
    <location>
        <begin position="487"/>
        <end position="502"/>
    </location>
</feature>
<keyword evidence="4" id="KW-0862">Zinc</keyword>
<evidence type="ECO:0000259" key="6">
    <source>
        <dbReference type="PROSITE" id="PS50090"/>
    </source>
</evidence>
<dbReference type="InterPro" id="IPR001005">
    <property type="entry name" value="SANT/Myb"/>
</dbReference>
<evidence type="ECO:0000259" key="8">
    <source>
        <dbReference type="PROSITE" id="PS51294"/>
    </source>
</evidence>
<sequence>MGNEQSTESSVQPKEEEPEQTDLSDIPDDREPDESTIMPESPEPVKSASNGKTQRKKKKKKKRKGRRSTGEDTQAESSGELSRVSQHVPDDEEIQALREREPEAFSVYASSQVGDVDDVESSALHDTRATNSADVDEENEVVVEESPPRVNGHLSAEDMPVEDEVPPPRVTSDIQATQDELIWADSTQSVPEPKHKGDRWLCPYAEVYDCEQTFAKKKAAKRHAAIHTPTFVCSVCGKNLSRKDTLDKHFAKHSTEEIASAEAQVKTKSEPVVVATAFMASMVDDQLQEVQGEKSPEYTTPRETVQAQPYTVDSVEDAGSESVRKNHARDEESADDTMIRAVEDAVQDQLDARSESTRQDELSNGDQDLADATDPGSEGQSSGPRDVMNDQAQDGVLSGEPAPEARLKRKRASDELSKTPNRSAGKSSKRRKQAHDATPPSGQSKDEGANSGWAAVNSITESTGGGQVTDKIVPTLQKRQSTIDGWTQRSSSASRPSMSASRTPPPSTTRHVEVLVPRTNRAATSGIFSVRAQSKSANGNHKWTNGKLQSKSLENFGAKRARNATYTTPKGKKPAEAGVNYLSPAVDTRQRAEGDGSDSDPANMATSVAKRTFSSSQSRKRARAQDEGSSQSRKRQRAQDEESMSEYEEEEAEKSEEDALKKISASQRRPRANSTVKCGKCHMTFKSEASLRSHLKQPNVHARLHGCEECSEQFYSMKLLAKHEKDTGHGKGNGLQGLTGPFSEREVQKLENWRDTFCEDHSITTEQFNDMMTDTLKRQKGDHWNWRFISKRDFLNEYYDILPDRNRRSMNRYRERNFQNLGGSKDWTAQDDEELLRLYKQLGPKWTEIGQRMMRTFDAVAQRWRHKLRHGHNEKGEWTAEEKAKFSKAIEEVRRLSGVAADSEGWHIPWNKVSEKVGTRSAIQCSNHYRAAHSKKHQGRWVKVEGLEKTPGSSRILTPSKMERRLKGEKVASSSKRMALSQEIVRDEDEEDEDGQIRSSPVEDEGTSEQAEDEESAEESSSRQNRNPLQAKTPSKTLQASQMFGQTQANTSAIRPFPQSRRKQLSQDRPSPNIPIQRQQLSARSPLSEIKVKANGDLDLEGEENESAEDVDEQAYESEARDESDKDADEGYEATPGDEQAADSDVVDEGEANDEESDGDADEEASNDFLSSIKESALRGRLKLQPAKRNGLHAVTPSSRRRRWSLSPSDSESGGD</sequence>
<dbReference type="SUPFAM" id="SSF46689">
    <property type="entry name" value="Homeodomain-like"/>
    <property type="match status" value="2"/>
</dbReference>
<keyword evidence="4" id="KW-0863">Zinc-finger</keyword>
<keyword evidence="10" id="KW-1185">Reference proteome</keyword>
<gene>
    <name evidence="9" type="ORF">LTR25_002695</name>
</gene>
<protein>
    <recommendedName>
        <fullName evidence="11">C2H2-type domain-containing protein</fullName>
    </recommendedName>
</protein>
<evidence type="ECO:0000313" key="9">
    <source>
        <dbReference type="EMBL" id="KAK5540918.1"/>
    </source>
</evidence>
<dbReference type="Pfam" id="PF13921">
    <property type="entry name" value="Myb_DNA-bind_6"/>
    <property type="match status" value="1"/>
</dbReference>
<dbReference type="PANTHER" id="PTHR46380">
    <property type="entry name" value="CYCLIN-D-BINDING MYB-LIKE TRANSCRIPTION FACTOR 1"/>
    <property type="match status" value="1"/>
</dbReference>
<feature type="compositionally biased region" description="Polar residues" evidence="5">
    <location>
        <begin position="1023"/>
        <end position="1053"/>
    </location>
</feature>
<keyword evidence="3" id="KW-0539">Nucleus</keyword>
<proteinExistence type="predicted"/>
<feature type="compositionally biased region" description="Basic and acidic residues" evidence="5">
    <location>
        <begin position="350"/>
        <end position="361"/>
    </location>
</feature>
<dbReference type="Pfam" id="PF00096">
    <property type="entry name" value="zf-C2H2"/>
    <property type="match status" value="1"/>
</dbReference>
<dbReference type="GO" id="GO:0008270">
    <property type="term" value="F:zinc ion binding"/>
    <property type="evidence" value="ECO:0007669"/>
    <property type="project" value="UniProtKB-KW"/>
</dbReference>
<dbReference type="CDD" id="cd00167">
    <property type="entry name" value="SANT"/>
    <property type="match status" value="2"/>
</dbReference>
<dbReference type="Proteomes" id="UP001345827">
    <property type="component" value="Unassembled WGS sequence"/>
</dbReference>
<feature type="compositionally biased region" description="Polar residues" evidence="5">
    <location>
        <begin position="521"/>
        <end position="553"/>
    </location>
</feature>